<dbReference type="Gene3D" id="2.30.30.40">
    <property type="entry name" value="SH3 Domains"/>
    <property type="match status" value="2"/>
</dbReference>
<evidence type="ECO:0000313" key="4">
    <source>
        <dbReference type="Proteomes" id="UP001596190"/>
    </source>
</evidence>
<accession>A0ABW1T941</accession>
<keyword evidence="4" id="KW-1185">Reference proteome</keyword>
<evidence type="ECO:0000256" key="1">
    <source>
        <dbReference type="SAM" id="MobiDB-lite"/>
    </source>
</evidence>
<protein>
    <submittedName>
        <fullName evidence="3">SH3 domain-containing protein</fullName>
    </submittedName>
</protein>
<evidence type="ECO:0000313" key="3">
    <source>
        <dbReference type="EMBL" id="MFC6253755.1"/>
    </source>
</evidence>
<evidence type="ECO:0000259" key="2">
    <source>
        <dbReference type="Pfam" id="PF08460"/>
    </source>
</evidence>
<sequence length="417" mass="45603">MPIDVSNTPDMYEIDANGSFTFNAQAGVRNEPNIDTTPIVYYESGESVNYSKKLKNGNWLWLSYESASGTTRYVPYANTDTGEYLGTDSNASVQPIVPPTGTETGQTGELGSLTGQAGADVADQTPDGTTLTESGQFTFSEPAAGRASTDMDAEHLDSWSVGETVDYNAKIKADGHYWFQYVNTNGSTYYVPYATISPFRYYGTDTNPGDPVIPQKDTGTTTQTGTPRSHTGVDTAMPAMDSDPGRKFVGEAYIYPSVGSLTIHSDAWGRVKPVMDPNNKANQIRLYKKGTPINYTGKTFNDDHLWVVLRNGQYLPVSTYENVKSIVDSATKGVPHNWSNYSYVTDDTGKVQPIEEYWPYALEMKHGQVNTATWEKGLTITDIDSTTEIEPTPAEKVAMDNLAADIDHDADPDSIHG</sequence>
<proteinExistence type="predicted"/>
<feature type="region of interest" description="Disordered" evidence="1">
    <location>
        <begin position="85"/>
        <end position="108"/>
    </location>
</feature>
<dbReference type="RefSeq" id="WP_137630185.1">
    <property type="nucleotide sequence ID" value="NZ_BJDO01000005.1"/>
</dbReference>
<dbReference type="EMBL" id="JBHSSA010000035">
    <property type="protein sequence ID" value="MFC6253755.1"/>
    <property type="molecule type" value="Genomic_DNA"/>
</dbReference>
<comment type="caution">
    <text evidence="3">The sequence shown here is derived from an EMBL/GenBank/DDBJ whole genome shotgun (WGS) entry which is preliminary data.</text>
</comment>
<dbReference type="Pfam" id="PF08460">
    <property type="entry name" value="SH3_5"/>
    <property type="match status" value="2"/>
</dbReference>
<feature type="domain" description="SH3b" evidence="2">
    <location>
        <begin position="13"/>
        <end position="75"/>
    </location>
</feature>
<dbReference type="Proteomes" id="UP001596190">
    <property type="component" value="Unassembled WGS sequence"/>
</dbReference>
<name>A0ABW1T941_9LACO</name>
<reference evidence="4" key="1">
    <citation type="journal article" date="2019" name="Int. J. Syst. Evol. Microbiol.">
        <title>The Global Catalogue of Microorganisms (GCM) 10K type strain sequencing project: providing services to taxonomists for standard genome sequencing and annotation.</title>
        <authorList>
            <consortium name="The Broad Institute Genomics Platform"/>
            <consortium name="The Broad Institute Genome Sequencing Center for Infectious Disease"/>
            <person name="Wu L."/>
            <person name="Ma J."/>
        </authorList>
    </citation>
    <scope>NUCLEOTIDE SEQUENCE [LARGE SCALE GENOMIC DNA]</scope>
    <source>
        <strain evidence="4">CCM 8950</strain>
    </source>
</reference>
<feature type="region of interest" description="Disordered" evidence="1">
    <location>
        <begin position="207"/>
        <end position="241"/>
    </location>
</feature>
<feature type="domain" description="SH3b" evidence="2">
    <location>
        <begin position="131"/>
        <end position="192"/>
    </location>
</feature>
<organism evidence="3 4">
    <name type="scientific">Secundilactobacillus hailunensis</name>
    <dbReference type="NCBI Taxonomy" id="2559923"/>
    <lineage>
        <taxon>Bacteria</taxon>
        <taxon>Bacillati</taxon>
        <taxon>Bacillota</taxon>
        <taxon>Bacilli</taxon>
        <taxon>Lactobacillales</taxon>
        <taxon>Lactobacillaceae</taxon>
        <taxon>Secundilactobacillus</taxon>
    </lineage>
</organism>
<gene>
    <name evidence="3" type="ORF">ACFP1H_04055</name>
</gene>
<dbReference type="InterPro" id="IPR003646">
    <property type="entry name" value="SH3-like_bac-type"/>
</dbReference>